<name>A0A291RDG8_9NOCA</name>
<dbReference type="AlphaFoldDB" id="A0A291RDG8"/>
<dbReference type="EMBL" id="CP023778">
    <property type="protein sequence ID" value="ATL65142.1"/>
    <property type="molecule type" value="Genomic_DNA"/>
</dbReference>
<protein>
    <submittedName>
        <fullName evidence="1">Uncharacterized protein</fullName>
    </submittedName>
</protein>
<organism evidence="1 2">
    <name type="scientific">Nocardia terpenica</name>
    <dbReference type="NCBI Taxonomy" id="455432"/>
    <lineage>
        <taxon>Bacteria</taxon>
        <taxon>Bacillati</taxon>
        <taxon>Actinomycetota</taxon>
        <taxon>Actinomycetes</taxon>
        <taxon>Mycobacteriales</taxon>
        <taxon>Nocardiaceae</taxon>
        <taxon>Nocardia</taxon>
    </lineage>
</organism>
<gene>
    <name evidence="1" type="ORF">CRH09_01750</name>
</gene>
<accession>A0A291RDG8</accession>
<sequence length="240" mass="27376">MAPAHEDHLINRDTENLVGWLGGQTGDVAWREFRQHGQRLFIGNANRTTAEGISGADIIYYNDTRKSLVLVQYKKLDSQRSGYYYPDSDSNLDKELARLHEVDVYAAKFRSPHDDHRLCSDPSWIKLCQPESVIPQADVMVPGMYFSRQHFEQLRNDPRLRDGRGGAVRFGYANVPSYLDNTMFTRLVETAMIGTTGVSTDLVRFQITRSLELGRMAIIGLLTGEEDPQSVRNTRRRQHS</sequence>
<dbReference type="Proteomes" id="UP000221961">
    <property type="component" value="Chromosome"/>
</dbReference>
<evidence type="ECO:0000313" key="2">
    <source>
        <dbReference type="Proteomes" id="UP000221961"/>
    </source>
</evidence>
<reference evidence="1 2" key="1">
    <citation type="submission" date="2017-10" db="EMBL/GenBank/DDBJ databases">
        <title>Comparative genomics between pathogenic Norcardia.</title>
        <authorList>
            <person name="Zeng L."/>
        </authorList>
    </citation>
    <scope>NUCLEOTIDE SEQUENCE [LARGE SCALE GENOMIC DNA]</scope>
    <source>
        <strain evidence="1 2">NC_YFY_NT001</strain>
    </source>
</reference>
<proteinExistence type="predicted"/>
<evidence type="ECO:0000313" key="1">
    <source>
        <dbReference type="EMBL" id="ATL65142.1"/>
    </source>
</evidence>
<dbReference type="KEGG" id="ntp:CRH09_01750"/>